<dbReference type="SUPFAM" id="SSF51445">
    <property type="entry name" value="(Trans)glycosidases"/>
    <property type="match status" value="1"/>
</dbReference>
<reference evidence="3 4" key="1">
    <citation type="journal article" date="2019" name="Microbiol. Resour. Announc.">
        <title>Draft Genome Sequence of the Most Traditional epsilon-Poly-l-Lysine Producer, Streptomyces albulus NBRC14147.</title>
        <authorList>
            <person name="Yamanaka K."/>
            <person name="Hamano Y."/>
        </authorList>
    </citation>
    <scope>NUCLEOTIDE SEQUENCE [LARGE SCALE GENOMIC DNA]</scope>
    <source>
        <strain evidence="3 4">NBRC 14147</strain>
    </source>
</reference>
<dbReference type="Pfam" id="PF03537">
    <property type="entry name" value="Glyco_hydro_114"/>
    <property type="match status" value="1"/>
</dbReference>
<dbReference type="InterPro" id="IPR004352">
    <property type="entry name" value="GH114_TIM-barrel"/>
</dbReference>
<feature type="chain" id="PRO_5039620333" description="Glycoside-hydrolase family GH114 TIM-barrel domain-containing protein" evidence="1">
    <location>
        <begin position="44"/>
        <end position="302"/>
    </location>
</feature>
<evidence type="ECO:0000313" key="4">
    <source>
        <dbReference type="Proteomes" id="UP000288351"/>
    </source>
</evidence>
<dbReference type="PANTHER" id="PTHR35273:SF2">
    <property type="entry name" value="ALPHA-GALACTOSIDASE"/>
    <property type="match status" value="1"/>
</dbReference>
<dbReference type="Proteomes" id="UP000288351">
    <property type="component" value="Unassembled WGS sequence"/>
</dbReference>
<feature type="domain" description="Glycoside-hydrolase family GH114 TIM-barrel" evidence="2">
    <location>
        <begin position="71"/>
        <end position="290"/>
    </location>
</feature>
<dbReference type="PANTHER" id="PTHR35273">
    <property type="entry name" value="ALPHA-1,4 POLYGALACTOSAMINIDASE, PUTATIVE (AFU_ORTHOLOGUE AFUA_3G07890)-RELATED"/>
    <property type="match status" value="1"/>
</dbReference>
<dbReference type="EMBL" id="BHXC01000002">
    <property type="protein sequence ID" value="GCB87829.1"/>
    <property type="molecule type" value="Genomic_DNA"/>
</dbReference>
<accession>A0A401QQX7</accession>
<keyword evidence="1" id="KW-0732">Signal</keyword>
<gene>
    <name evidence="3" type="ORF">SALB_00498</name>
</gene>
<proteinExistence type="predicted"/>
<dbReference type="Gene3D" id="3.20.20.70">
    <property type="entry name" value="Aldolase class I"/>
    <property type="match status" value="1"/>
</dbReference>
<sequence>MSFVSFVSSASSVSPMFRMPVPVRRATGALALAALPLAGCAPAGPSTGADRPSPTATVRHDVRLPAANAVFDYQIGGPYRPADDVTVVSRDRTAPPAGAGRYTVCYVNAFQAQPGADARRWWQRHHPDLLLRDRDGALVVDEDWDEPLLDVSTPAKRTALMDVVGPWIDGCAKAGFDAVEPDNLDSYERSDDLLTKDDARAFAALLTRRAHDRGLAAAQKNTSDLLPERRRTGFDFAVTEECARYRECTDYAEVYDDRVFDVEYRRADFDTACRTVGDRLSVTLRDRDVSRPGEDGYVRRAC</sequence>
<organism evidence="3 4">
    <name type="scientific">Streptomyces noursei</name>
    <name type="common">Streptomyces albulus</name>
    <dbReference type="NCBI Taxonomy" id="1971"/>
    <lineage>
        <taxon>Bacteria</taxon>
        <taxon>Bacillati</taxon>
        <taxon>Actinomycetota</taxon>
        <taxon>Actinomycetes</taxon>
        <taxon>Kitasatosporales</taxon>
        <taxon>Streptomycetaceae</taxon>
        <taxon>Streptomyces</taxon>
    </lineage>
</organism>
<name>A0A401QQX7_STRNR</name>
<evidence type="ECO:0000313" key="3">
    <source>
        <dbReference type="EMBL" id="GCB87829.1"/>
    </source>
</evidence>
<comment type="caution">
    <text evidence="3">The sequence shown here is derived from an EMBL/GenBank/DDBJ whole genome shotgun (WGS) entry which is preliminary data.</text>
</comment>
<dbReference type="InterPro" id="IPR017853">
    <property type="entry name" value="GH"/>
</dbReference>
<protein>
    <recommendedName>
        <fullName evidence="2">Glycoside-hydrolase family GH114 TIM-barrel domain-containing protein</fullName>
    </recommendedName>
</protein>
<feature type="signal peptide" evidence="1">
    <location>
        <begin position="1"/>
        <end position="43"/>
    </location>
</feature>
<evidence type="ECO:0000259" key="2">
    <source>
        <dbReference type="Pfam" id="PF03537"/>
    </source>
</evidence>
<evidence type="ECO:0000256" key="1">
    <source>
        <dbReference type="SAM" id="SignalP"/>
    </source>
</evidence>
<dbReference type="InterPro" id="IPR013785">
    <property type="entry name" value="Aldolase_TIM"/>
</dbReference>
<dbReference type="AlphaFoldDB" id="A0A401QQX7"/>